<protein>
    <submittedName>
        <fullName evidence="2">AbrB/MazE/SpoVT family DNA-binding domain-containing protein</fullName>
    </submittedName>
</protein>
<dbReference type="InterPro" id="IPR007159">
    <property type="entry name" value="SpoVT-AbrB_dom"/>
</dbReference>
<accession>A0A4U5JHM7</accession>
<dbReference type="InterPro" id="IPR037914">
    <property type="entry name" value="SpoVT-AbrB_sf"/>
</dbReference>
<dbReference type="SUPFAM" id="SSF89447">
    <property type="entry name" value="AbrB/MazE/MraZ-like"/>
    <property type="match status" value="1"/>
</dbReference>
<sequence length="88" mass="9949">MSRSEERKVGERGQVTLPKELREKFDIHGGDEVIIHEEDGKITIEKPVSRDVLAEGYRQYAAESEALEEEMAGVSLESNQYLGDAPDW</sequence>
<dbReference type="RefSeq" id="WP_137275121.1">
    <property type="nucleotide sequence ID" value="NZ_QKNX01000001.1"/>
</dbReference>
<dbReference type="NCBIfam" id="TIGR01439">
    <property type="entry name" value="lp_hng_hel_AbrB"/>
    <property type="match status" value="1"/>
</dbReference>
<keyword evidence="3" id="KW-1185">Reference proteome</keyword>
<dbReference type="InterPro" id="IPR052975">
    <property type="entry name" value="Repressor-like_regulatory"/>
</dbReference>
<name>A0A4U5JHM7_9EURY</name>
<gene>
    <name evidence="2" type="ORF">DM868_01665</name>
</gene>
<dbReference type="SMART" id="SM00966">
    <property type="entry name" value="SpoVT_AbrB"/>
    <property type="match status" value="1"/>
</dbReference>
<evidence type="ECO:0000313" key="3">
    <source>
        <dbReference type="Proteomes" id="UP000308037"/>
    </source>
</evidence>
<dbReference type="GO" id="GO:0003677">
    <property type="term" value="F:DNA binding"/>
    <property type="evidence" value="ECO:0007669"/>
    <property type="project" value="UniProtKB-KW"/>
</dbReference>
<feature type="domain" description="SpoVT-AbrB" evidence="1">
    <location>
        <begin position="4"/>
        <end position="49"/>
    </location>
</feature>
<reference evidence="2 3" key="1">
    <citation type="submission" date="2019-04" db="EMBL/GenBank/DDBJ databases">
        <title>Natronomonas sp. F20-122 a newhaloarchaeon isolated from a saline saltern of Isla Bacuta, Huelva, Spain.</title>
        <authorList>
            <person name="Duran-Viseras A."/>
            <person name="Sanchez-Porro C."/>
            <person name="Ventosa A."/>
        </authorList>
    </citation>
    <scope>NUCLEOTIDE SEQUENCE [LARGE SCALE GENOMIC DNA]</scope>
    <source>
        <strain evidence="2 3">F20-122</strain>
    </source>
</reference>
<dbReference type="Gene3D" id="2.10.260.10">
    <property type="match status" value="1"/>
</dbReference>
<keyword evidence="2" id="KW-0238">DNA-binding</keyword>
<comment type="caution">
    <text evidence="2">The sequence shown here is derived from an EMBL/GenBank/DDBJ whole genome shotgun (WGS) entry which is preliminary data.</text>
</comment>
<dbReference type="EMBL" id="QKNX01000001">
    <property type="protein sequence ID" value="TKR27821.1"/>
    <property type="molecule type" value="Genomic_DNA"/>
</dbReference>
<evidence type="ECO:0000313" key="2">
    <source>
        <dbReference type="EMBL" id="TKR27821.1"/>
    </source>
</evidence>
<dbReference type="AlphaFoldDB" id="A0A4U5JHM7"/>
<dbReference type="PROSITE" id="PS51740">
    <property type="entry name" value="SPOVT_ABRB"/>
    <property type="match status" value="1"/>
</dbReference>
<organism evidence="2 3">
    <name type="scientific">Natronomonas salsuginis</name>
    <dbReference type="NCBI Taxonomy" id="2217661"/>
    <lineage>
        <taxon>Archaea</taxon>
        <taxon>Methanobacteriati</taxon>
        <taxon>Methanobacteriota</taxon>
        <taxon>Stenosarchaea group</taxon>
        <taxon>Halobacteria</taxon>
        <taxon>Halobacteriales</taxon>
        <taxon>Natronomonadaceae</taxon>
        <taxon>Natronomonas</taxon>
    </lineage>
</organism>
<dbReference type="Pfam" id="PF04014">
    <property type="entry name" value="MazE_antitoxin"/>
    <property type="match status" value="1"/>
</dbReference>
<dbReference type="PANTHER" id="PTHR34860">
    <property type="entry name" value="REPRESSOR-LIKE PROTEIN SSO7C3"/>
    <property type="match status" value="1"/>
</dbReference>
<evidence type="ECO:0000259" key="1">
    <source>
        <dbReference type="PROSITE" id="PS51740"/>
    </source>
</evidence>
<dbReference type="Proteomes" id="UP000308037">
    <property type="component" value="Unassembled WGS sequence"/>
</dbReference>
<dbReference type="OrthoDB" id="87832at2157"/>
<proteinExistence type="predicted"/>
<dbReference type="PANTHER" id="PTHR34860:SF6">
    <property type="entry name" value="REPRESSOR-LIKE PROTEIN SSO7C3"/>
    <property type="match status" value="1"/>
</dbReference>